<dbReference type="SUPFAM" id="SSF55785">
    <property type="entry name" value="PYP-like sensor domain (PAS domain)"/>
    <property type="match status" value="2"/>
</dbReference>
<dbReference type="Pfam" id="PF00072">
    <property type="entry name" value="Response_reg"/>
    <property type="match status" value="1"/>
</dbReference>
<feature type="domain" description="PAC" evidence="9">
    <location>
        <begin position="220"/>
        <end position="271"/>
    </location>
</feature>
<sequence>MPKTKSQALKKTSELEASESMMRAILDGAVNSIIIIDHIGTVQLFNRAAERTFGYDASEVIGQNVKMLMPEPYKSGHDQYLLNYITTGRKKIIGIGREVRAQKKDGTTFPIELSVSEIKSDTSIFVGLIVDISKRKEAEEELTRLSERLSLAVHSGGFGIWDYDVKQSKLIWNEQMFKLYEMPPEDFTGAYSDWSAKVHPDDLPAAEEKLGAALRGEADYDAEFRIITSSGEKTIKASSITQRDASGQPVRMIGVNWDITAERKREKELLDLSENLKIAKDQAEAASKSKTEFLSSMSHEIRTPLNAIVGMADLLSETTLTEEQAKYIRTFRHAGDGLLAIINDILDLSKVEAGLFELESICFDLNELLDKIGEVMSFRAHQKGLELVLSHMPETIGLVGDPMRLRQIIVNLIGNAIKFTDKGEIAIMTEVVNSTASEIELKFSVRDTGIGIPKDKLDAVFERFTQVDSSTTRKYGGTGLGLTISKRFIEMMGGKIHVESEYGKGSVFSFTAKFKLDNECKLSLKPTGTNIVPTVLKDDQSGTRPLRILLVEDNEDNRNLILMYLKKTPHKIETAENGQIAVEKFTSGTYDIVLMDMEMPVKDGLTAVREIRQWENEQNVRRTTIVALTAHALKEHEDRSREAGCDEHLTKPIKKAVLLEFIKKYGG</sequence>
<dbReference type="PRINTS" id="PR00344">
    <property type="entry name" value="BCTRLSENSOR"/>
</dbReference>
<dbReference type="SMART" id="SM00388">
    <property type="entry name" value="HisKA"/>
    <property type="match status" value="1"/>
</dbReference>
<keyword evidence="3 5" id="KW-0597">Phosphoprotein</keyword>
<evidence type="ECO:0000256" key="1">
    <source>
        <dbReference type="ARBA" id="ARBA00000085"/>
    </source>
</evidence>
<dbReference type="InterPro" id="IPR011006">
    <property type="entry name" value="CheY-like_superfamily"/>
</dbReference>
<dbReference type="Gene3D" id="1.10.287.130">
    <property type="match status" value="1"/>
</dbReference>
<dbReference type="NCBIfam" id="TIGR00229">
    <property type="entry name" value="sensory_box"/>
    <property type="match status" value="1"/>
</dbReference>
<evidence type="ECO:0000256" key="2">
    <source>
        <dbReference type="ARBA" id="ARBA00012438"/>
    </source>
</evidence>
<comment type="caution">
    <text evidence="10">The sequence shown here is derived from an EMBL/GenBank/DDBJ whole genome shotgun (WGS) entry which is preliminary data.</text>
</comment>
<dbReference type="PROSITE" id="PS50110">
    <property type="entry name" value="RESPONSE_REGULATORY"/>
    <property type="match status" value="1"/>
</dbReference>
<dbReference type="InterPro" id="IPR000014">
    <property type="entry name" value="PAS"/>
</dbReference>
<dbReference type="InterPro" id="IPR003661">
    <property type="entry name" value="HisK_dim/P_dom"/>
</dbReference>
<dbReference type="InterPro" id="IPR001789">
    <property type="entry name" value="Sig_transdc_resp-reg_receiver"/>
</dbReference>
<dbReference type="CDD" id="cd00082">
    <property type="entry name" value="HisKA"/>
    <property type="match status" value="1"/>
</dbReference>
<dbReference type="EC" id="2.7.13.3" evidence="2"/>
<dbReference type="InterPro" id="IPR004358">
    <property type="entry name" value="Sig_transdc_His_kin-like_C"/>
</dbReference>
<dbReference type="InterPro" id="IPR005467">
    <property type="entry name" value="His_kinase_dom"/>
</dbReference>
<evidence type="ECO:0000259" key="8">
    <source>
        <dbReference type="PROSITE" id="PS50112"/>
    </source>
</evidence>
<dbReference type="SMART" id="SM00448">
    <property type="entry name" value="REC"/>
    <property type="match status" value="1"/>
</dbReference>
<dbReference type="SMART" id="SM00091">
    <property type="entry name" value="PAS"/>
    <property type="match status" value="2"/>
</dbReference>
<name>A0ABR5SET6_9BACT</name>
<dbReference type="Proteomes" id="UP000060487">
    <property type="component" value="Unassembled WGS sequence"/>
</dbReference>
<dbReference type="InterPro" id="IPR035965">
    <property type="entry name" value="PAS-like_dom_sf"/>
</dbReference>
<feature type="domain" description="PAS" evidence="8">
    <location>
        <begin position="145"/>
        <end position="217"/>
    </location>
</feature>
<dbReference type="SUPFAM" id="SSF55874">
    <property type="entry name" value="ATPase domain of HSP90 chaperone/DNA topoisomerase II/histidine kinase"/>
    <property type="match status" value="1"/>
</dbReference>
<evidence type="ECO:0000256" key="3">
    <source>
        <dbReference type="ARBA" id="ARBA00022553"/>
    </source>
</evidence>
<dbReference type="InterPro" id="IPR036097">
    <property type="entry name" value="HisK_dim/P_sf"/>
</dbReference>
<organism evidence="10 11">
    <name type="scientific">Candidatus Magnetominusculus xianensis</name>
    <dbReference type="NCBI Taxonomy" id="1748249"/>
    <lineage>
        <taxon>Bacteria</taxon>
        <taxon>Pseudomonadati</taxon>
        <taxon>Nitrospirota</taxon>
        <taxon>Nitrospiria</taxon>
        <taxon>Nitrospirales</taxon>
        <taxon>Nitrospiraceae</taxon>
        <taxon>Candidatus Magnetominusculus</taxon>
    </lineage>
</organism>
<feature type="domain" description="Histidine kinase" evidence="6">
    <location>
        <begin position="296"/>
        <end position="516"/>
    </location>
</feature>
<dbReference type="Pfam" id="PF00512">
    <property type="entry name" value="HisKA"/>
    <property type="match status" value="1"/>
</dbReference>
<dbReference type="PROSITE" id="PS50109">
    <property type="entry name" value="HIS_KIN"/>
    <property type="match status" value="1"/>
</dbReference>
<dbReference type="InterPro" id="IPR000700">
    <property type="entry name" value="PAS-assoc_C"/>
</dbReference>
<dbReference type="CDD" id="cd16922">
    <property type="entry name" value="HATPase_EvgS-ArcB-TorS-like"/>
    <property type="match status" value="1"/>
</dbReference>
<dbReference type="Gene3D" id="2.10.70.100">
    <property type="match status" value="1"/>
</dbReference>
<dbReference type="PROSITE" id="PS50113">
    <property type="entry name" value="PAC"/>
    <property type="match status" value="2"/>
</dbReference>
<protein>
    <recommendedName>
        <fullName evidence="2">histidine kinase</fullName>
        <ecNumber evidence="2">2.7.13.3</ecNumber>
    </recommendedName>
</protein>
<dbReference type="SUPFAM" id="SSF47384">
    <property type="entry name" value="Homodimeric domain of signal transducing histidine kinase"/>
    <property type="match status" value="1"/>
</dbReference>
<dbReference type="InterPro" id="IPR003594">
    <property type="entry name" value="HATPase_dom"/>
</dbReference>
<reference evidence="10 11" key="1">
    <citation type="submission" date="2015-11" db="EMBL/GenBank/DDBJ databases">
        <authorList>
            <person name="Lin W."/>
        </authorList>
    </citation>
    <scope>NUCLEOTIDE SEQUENCE [LARGE SCALE GENOMIC DNA]</scope>
    <source>
        <strain evidence="10 11">HCH-1</strain>
    </source>
</reference>
<evidence type="ECO:0000256" key="4">
    <source>
        <dbReference type="ARBA" id="ARBA00023012"/>
    </source>
</evidence>
<evidence type="ECO:0000313" key="10">
    <source>
        <dbReference type="EMBL" id="KWT85075.1"/>
    </source>
</evidence>
<comment type="catalytic activity">
    <reaction evidence="1">
        <text>ATP + protein L-histidine = ADP + protein N-phospho-L-histidine.</text>
        <dbReference type="EC" id="2.7.13.3"/>
    </reaction>
</comment>
<evidence type="ECO:0000259" key="6">
    <source>
        <dbReference type="PROSITE" id="PS50109"/>
    </source>
</evidence>
<dbReference type="SMART" id="SM00387">
    <property type="entry name" value="HATPase_c"/>
    <property type="match status" value="1"/>
</dbReference>
<evidence type="ECO:0000259" key="9">
    <source>
        <dbReference type="PROSITE" id="PS50113"/>
    </source>
</evidence>
<dbReference type="GO" id="GO:0004673">
    <property type="term" value="F:protein histidine kinase activity"/>
    <property type="evidence" value="ECO:0007669"/>
    <property type="project" value="UniProtKB-EC"/>
</dbReference>
<dbReference type="Gene3D" id="3.30.450.20">
    <property type="entry name" value="PAS domain"/>
    <property type="match status" value="2"/>
</dbReference>
<dbReference type="PROSITE" id="PS50112">
    <property type="entry name" value="PAS"/>
    <property type="match status" value="2"/>
</dbReference>
<dbReference type="EMBL" id="LNQR01000065">
    <property type="protein sequence ID" value="KWT85075.1"/>
    <property type="molecule type" value="Genomic_DNA"/>
</dbReference>
<proteinExistence type="predicted"/>
<dbReference type="CDD" id="cd17546">
    <property type="entry name" value="REC_hyHK_CKI1_RcsC-like"/>
    <property type="match status" value="1"/>
</dbReference>
<gene>
    <name evidence="10" type="ORF">ASN18_1800</name>
</gene>
<feature type="domain" description="PAC" evidence="9">
    <location>
        <begin position="95"/>
        <end position="144"/>
    </location>
</feature>
<evidence type="ECO:0000313" key="11">
    <source>
        <dbReference type="Proteomes" id="UP000060487"/>
    </source>
</evidence>
<feature type="domain" description="PAS" evidence="8">
    <location>
        <begin position="18"/>
        <end position="71"/>
    </location>
</feature>
<dbReference type="InterPro" id="IPR013767">
    <property type="entry name" value="PAS_fold"/>
</dbReference>
<dbReference type="SUPFAM" id="SSF52172">
    <property type="entry name" value="CheY-like"/>
    <property type="match status" value="1"/>
</dbReference>
<keyword evidence="10" id="KW-0418">Kinase</keyword>
<dbReference type="InterPro" id="IPR036890">
    <property type="entry name" value="HATPase_C_sf"/>
</dbReference>
<accession>A0ABR5SET6</accession>
<keyword evidence="10" id="KW-0808">Transferase</keyword>
<dbReference type="RefSeq" id="WP_085052416.1">
    <property type="nucleotide sequence ID" value="NZ_LNQR01000065.1"/>
</dbReference>
<keyword evidence="11" id="KW-1185">Reference proteome</keyword>
<dbReference type="PANTHER" id="PTHR45339:SF1">
    <property type="entry name" value="HYBRID SIGNAL TRANSDUCTION HISTIDINE KINASE J"/>
    <property type="match status" value="1"/>
</dbReference>
<dbReference type="Pfam" id="PF02518">
    <property type="entry name" value="HATPase_c"/>
    <property type="match status" value="1"/>
</dbReference>
<evidence type="ECO:0000256" key="5">
    <source>
        <dbReference type="PROSITE-ProRule" id="PRU00169"/>
    </source>
</evidence>
<dbReference type="CDD" id="cd00130">
    <property type="entry name" value="PAS"/>
    <property type="match status" value="2"/>
</dbReference>
<keyword evidence="4" id="KW-0902">Two-component regulatory system</keyword>
<feature type="modified residue" description="4-aspartylphosphate" evidence="5">
    <location>
        <position position="596"/>
    </location>
</feature>
<dbReference type="Gene3D" id="3.30.565.10">
    <property type="entry name" value="Histidine kinase-like ATPase, C-terminal domain"/>
    <property type="match status" value="1"/>
</dbReference>
<dbReference type="SMART" id="SM00086">
    <property type="entry name" value="PAC"/>
    <property type="match status" value="2"/>
</dbReference>
<dbReference type="InterPro" id="IPR013655">
    <property type="entry name" value="PAS_fold_3"/>
</dbReference>
<dbReference type="Pfam" id="PF08447">
    <property type="entry name" value="PAS_3"/>
    <property type="match status" value="1"/>
</dbReference>
<dbReference type="PANTHER" id="PTHR45339">
    <property type="entry name" value="HYBRID SIGNAL TRANSDUCTION HISTIDINE KINASE J"/>
    <property type="match status" value="1"/>
</dbReference>
<evidence type="ECO:0000259" key="7">
    <source>
        <dbReference type="PROSITE" id="PS50110"/>
    </source>
</evidence>
<dbReference type="InterPro" id="IPR001610">
    <property type="entry name" value="PAC"/>
</dbReference>
<dbReference type="Pfam" id="PF00989">
    <property type="entry name" value="PAS"/>
    <property type="match status" value="1"/>
</dbReference>
<feature type="domain" description="Response regulatory" evidence="7">
    <location>
        <begin position="547"/>
        <end position="666"/>
    </location>
</feature>
<dbReference type="Gene3D" id="3.40.50.2300">
    <property type="match status" value="1"/>
</dbReference>